<protein>
    <submittedName>
        <fullName evidence="1">Predicted protein</fullName>
    </submittedName>
</protein>
<organism evidence="2">
    <name type="scientific">Leptosphaeria maculans (strain JN3 / isolate v23.1.3 / race Av1-4-5-6-7-8)</name>
    <name type="common">Blackleg fungus</name>
    <name type="synonym">Phoma lingam</name>
    <dbReference type="NCBI Taxonomy" id="985895"/>
    <lineage>
        <taxon>Eukaryota</taxon>
        <taxon>Fungi</taxon>
        <taxon>Dikarya</taxon>
        <taxon>Ascomycota</taxon>
        <taxon>Pezizomycotina</taxon>
        <taxon>Dothideomycetes</taxon>
        <taxon>Pleosporomycetidae</taxon>
        <taxon>Pleosporales</taxon>
        <taxon>Pleosporineae</taxon>
        <taxon>Leptosphaeriaceae</taxon>
        <taxon>Plenodomus</taxon>
        <taxon>Plenodomus lingam/Leptosphaeria maculans species complex</taxon>
    </lineage>
</organism>
<dbReference type="GeneID" id="13291538"/>
<proteinExistence type="predicted"/>
<dbReference type="Proteomes" id="UP000002668">
    <property type="component" value="Genome"/>
</dbReference>
<gene>
    <name evidence="1" type="ORF">LEMA_P017750.1</name>
</gene>
<dbReference type="InParanoid" id="E5AAF4"/>
<accession>E5AAF4</accession>
<name>E5AAF4_LEPMJ</name>
<dbReference type="EMBL" id="FP929138">
    <property type="protein sequence ID" value="CBY00645.1"/>
    <property type="molecule type" value="Genomic_DNA"/>
</dbReference>
<dbReference type="VEuPathDB" id="FungiDB:LEMA_P017750.1"/>
<evidence type="ECO:0000313" key="2">
    <source>
        <dbReference type="Proteomes" id="UP000002668"/>
    </source>
</evidence>
<reference evidence="2" key="1">
    <citation type="journal article" date="2011" name="Nat. Commun.">
        <title>Effector diversification within compartments of the Leptosphaeria maculans genome affected by Repeat-Induced Point mutations.</title>
        <authorList>
            <person name="Rouxel T."/>
            <person name="Grandaubert J."/>
            <person name="Hane J.K."/>
            <person name="Hoede C."/>
            <person name="van de Wouw A.P."/>
            <person name="Couloux A."/>
            <person name="Dominguez V."/>
            <person name="Anthouard V."/>
            <person name="Bally P."/>
            <person name="Bourras S."/>
            <person name="Cozijnsen A.J."/>
            <person name="Ciuffetti L.M."/>
            <person name="Degrave A."/>
            <person name="Dilmaghani A."/>
            <person name="Duret L."/>
            <person name="Fudal I."/>
            <person name="Goodwin S.B."/>
            <person name="Gout L."/>
            <person name="Glaser N."/>
            <person name="Linglin J."/>
            <person name="Kema G.H.J."/>
            <person name="Lapalu N."/>
            <person name="Lawrence C.B."/>
            <person name="May K."/>
            <person name="Meyer M."/>
            <person name="Ollivier B."/>
            <person name="Poulain J."/>
            <person name="Schoch C.L."/>
            <person name="Simon A."/>
            <person name="Spatafora J.W."/>
            <person name="Stachowiak A."/>
            <person name="Turgeon B.G."/>
            <person name="Tyler B.M."/>
            <person name="Vincent D."/>
            <person name="Weissenbach J."/>
            <person name="Amselem J."/>
            <person name="Quesneville H."/>
            <person name="Oliver R.P."/>
            <person name="Wincker P."/>
            <person name="Balesdent M.-H."/>
            <person name="Howlett B.J."/>
        </authorList>
    </citation>
    <scope>NUCLEOTIDE SEQUENCE [LARGE SCALE GENOMIC DNA]</scope>
    <source>
        <strain evidence="2">JN3 / isolate v23.1.3 / race Av1-4-5-6-7-8</strain>
    </source>
</reference>
<keyword evidence="2" id="KW-1185">Reference proteome</keyword>
<evidence type="ECO:0000313" key="1">
    <source>
        <dbReference type="EMBL" id="CBY00645.1"/>
    </source>
</evidence>
<dbReference type="AlphaFoldDB" id="E5AAF4"/>
<sequence>MDFLDAGLNEQLFLGLASCGRFQYKVQNTKTVRSEEAAIRYGMVLGAPPLLLRFPVGDCSPNFGSNMKKDFGGQKRKRSDYCDMSSKTGLYAGVTCCHAPFCSDRQAEDDAALTFPRRLITGTILISSLQYMHAQARKEWEPRATCLRVPQINIMGLLVLLSLISAQQVLLVSSFCSKTSRLNIESANYDDGSSITLKVFWIAWASKCEPETTTGCPFL</sequence>
<dbReference type="HOGENOM" id="CLU_1261717_0_0_1"/>